<proteinExistence type="predicted"/>
<comment type="caution">
    <text evidence="1">The sequence shown here is derived from an EMBL/GenBank/DDBJ whole genome shotgun (WGS) entry which is preliminary data.</text>
</comment>
<name>A0A2G0E8Q7_ENTFC</name>
<dbReference type="RefSeq" id="WP_072538728.1">
    <property type="nucleotide sequence ID" value="NZ_FREA01000015.1"/>
</dbReference>
<dbReference type="AlphaFoldDB" id="A0A2G0E8Q7"/>
<evidence type="ECO:0000313" key="1">
    <source>
        <dbReference type="EMBL" id="PHL20869.1"/>
    </source>
</evidence>
<dbReference type="InterPro" id="IPR046242">
    <property type="entry name" value="DUF6275"/>
</dbReference>
<gene>
    <name evidence="1" type="ORF">CQR37_11685</name>
</gene>
<dbReference type="EMBL" id="PCGC01000032">
    <property type="protein sequence ID" value="PHL20869.1"/>
    <property type="molecule type" value="Genomic_DNA"/>
</dbReference>
<dbReference type="Proteomes" id="UP000224303">
    <property type="component" value="Unassembled WGS sequence"/>
</dbReference>
<evidence type="ECO:0008006" key="3">
    <source>
        <dbReference type="Google" id="ProtNLM"/>
    </source>
</evidence>
<reference evidence="1 2" key="1">
    <citation type="submission" date="2017-10" db="EMBL/GenBank/DDBJ databases">
        <title>Draft genomes of the Enterococcus faecium isolated from human feces before and after Helicobacter pylori eradication therapy.</title>
        <authorList>
            <person name="Prianichniikov N.A."/>
            <person name="Glushchenko O.E."/>
            <person name="Malakhova M.V."/>
        </authorList>
    </citation>
    <scope>NUCLEOTIDE SEQUENCE [LARGE SCALE GENOMIC DNA]</scope>
    <source>
        <strain evidence="1 2">Hp_5-7</strain>
    </source>
</reference>
<sequence length="86" mass="9725">MNHEKFIEKCKAIVRERIENEIAEPSGAVPQFDIFVVWSCKTLQNSKALVSASLKGAPYFEITLNGDKGEIYVDTYLKKSNECIKV</sequence>
<organism evidence="1 2">
    <name type="scientific">Enterococcus faecium</name>
    <name type="common">Streptococcus faecium</name>
    <dbReference type="NCBI Taxonomy" id="1352"/>
    <lineage>
        <taxon>Bacteria</taxon>
        <taxon>Bacillati</taxon>
        <taxon>Bacillota</taxon>
        <taxon>Bacilli</taxon>
        <taxon>Lactobacillales</taxon>
        <taxon>Enterococcaceae</taxon>
        <taxon>Enterococcus</taxon>
    </lineage>
</organism>
<dbReference type="Pfam" id="PF19791">
    <property type="entry name" value="DUF6275"/>
    <property type="match status" value="1"/>
</dbReference>
<accession>A0A2G0E8Q7</accession>
<evidence type="ECO:0000313" key="2">
    <source>
        <dbReference type="Proteomes" id="UP000224303"/>
    </source>
</evidence>
<protein>
    <recommendedName>
        <fullName evidence="3">Phage protein</fullName>
    </recommendedName>
</protein>